<gene>
    <name evidence="15" type="ORF">I9W82_001337</name>
</gene>
<dbReference type="RefSeq" id="XP_067551358.1">
    <property type="nucleotide sequence ID" value="XM_067690071.1"/>
</dbReference>
<evidence type="ECO:0000256" key="2">
    <source>
        <dbReference type="ARBA" id="ARBA00004906"/>
    </source>
</evidence>
<name>A0A8H8DE39_9ASCO</name>
<proteinExistence type="inferred from homology"/>
<dbReference type="GO" id="GO:0008270">
    <property type="term" value="F:zinc ion binding"/>
    <property type="evidence" value="ECO:0007669"/>
    <property type="project" value="UniProtKB-KW"/>
</dbReference>
<evidence type="ECO:0000313" key="16">
    <source>
        <dbReference type="Proteomes" id="UP000669133"/>
    </source>
</evidence>
<dbReference type="Proteomes" id="UP000669133">
    <property type="component" value="Unassembled WGS sequence"/>
</dbReference>
<dbReference type="InterPro" id="IPR002867">
    <property type="entry name" value="IBR_dom"/>
</dbReference>
<dbReference type="SUPFAM" id="SSF54495">
    <property type="entry name" value="UBC-like"/>
    <property type="match status" value="1"/>
</dbReference>
<keyword evidence="6" id="KW-0677">Repeat</keyword>
<dbReference type="GO" id="GO:0061630">
    <property type="term" value="F:ubiquitin protein ligase activity"/>
    <property type="evidence" value="ECO:0007669"/>
    <property type="project" value="UniProtKB-EC"/>
</dbReference>
<dbReference type="GeneID" id="93649966"/>
<dbReference type="InterPro" id="IPR016135">
    <property type="entry name" value="UBQ-conjugating_enzyme/RWD"/>
</dbReference>
<evidence type="ECO:0000256" key="4">
    <source>
        <dbReference type="ARBA" id="ARBA00022679"/>
    </source>
</evidence>
<evidence type="ECO:0000259" key="14">
    <source>
        <dbReference type="PROSITE" id="PS51873"/>
    </source>
</evidence>
<dbReference type="Gene3D" id="3.30.40.10">
    <property type="entry name" value="Zinc/RING finger domain, C3HC4 (zinc finger)"/>
    <property type="match status" value="1"/>
</dbReference>
<dbReference type="InterPro" id="IPR031128">
    <property type="entry name" value="RNF14_RING-HC_Zfn"/>
</dbReference>
<comment type="similarity">
    <text evidence="10">Belongs to the RBR family. RNF14 subfamily.</text>
</comment>
<feature type="domain" description="RING-type" evidence="14">
    <location>
        <begin position="194"/>
        <end position="484"/>
    </location>
</feature>
<dbReference type="CDD" id="cd16628">
    <property type="entry name" value="RING-HC_RBR_RNF14"/>
    <property type="match status" value="1"/>
</dbReference>
<dbReference type="CDD" id="cd20354">
    <property type="entry name" value="Rcat_RBR_RNF14"/>
    <property type="match status" value="1"/>
</dbReference>
<dbReference type="PANTHER" id="PTHR11685">
    <property type="entry name" value="RBR FAMILY RING FINGER AND IBR DOMAIN-CONTAINING"/>
    <property type="match status" value="1"/>
</dbReference>
<dbReference type="Gene3D" id="1.20.120.1750">
    <property type="match status" value="1"/>
</dbReference>
<feature type="domain" description="RWD" evidence="13">
    <location>
        <begin position="36"/>
        <end position="159"/>
    </location>
</feature>
<keyword evidence="9" id="KW-0862">Zinc</keyword>
<evidence type="ECO:0000256" key="7">
    <source>
        <dbReference type="ARBA" id="ARBA00022771"/>
    </source>
</evidence>
<evidence type="ECO:0000313" key="15">
    <source>
        <dbReference type="EMBL" id="KAG5422242.1"/>
    </source>
</evidence>
<comment type="pathway">
    <text evidence="2">Protein modification; protein ubiquitination.</text>
</comment>
<evidence type="ECO:0000256" key="5">
    <source>
        <dbReference type="ARBA" id="ARBA00022723"/>
    </source>
</evidence>
<dbReference type="InterPro" id="IPR031127">
    <property type="entry name" value="E3_UB_ligase_RBR"/>
</dbReference>
<evidence type="ECO:0000256" key="6">
    <source>
        <dbReference type="ARBA" id="ARBA00022737"/>
    </source>
</evidence>
<organism evidence="15 16">
    <name type="scientific">Candida metapsilosis</name>
    <dbReference type="NCBI Taxonomy" id="273372"/>
    <lineage>
        <taxon>Eukaryota</taxon>
        <taxon>Fungi</taxon>
        <taxon>Dikarya</taxon>
        <taxon>Ascomycota</taxon>
        <taxon>Saccharomycotina</taxon>
        <taxon>Pichiomycetes</taxon>
        <taxon>Debaryomycetaceae</taxon>
        <taxon>Candida/Lodderomyces clade</taxon>
        <taxon>Candida</taxon>
    </lineage>
</organism>
<evidence type="ECO:0000256" key="11">
    <source>
        <dbReference type="PROSITE-ProRule" id="PRU00175"/>
    </source>
</evidence>
<keyword evidence="7 11" id="KW-0863">Zinc-finger</keyword>
<dbReference type="PROSITE" id="PS50908">
    <property type="entry name" value="RWD"/>
    <property type="match status" value="1"/>
</dbReference>
<evidence type="ECO:0000259" key="13">
    <source>
        <dbReference type="PROSITE" id="PS50908"/>
    </source>
</evidence>
<keyword evidence="16" id="KW-1185">Reference proteome</keyword>
<comment type="caution">
    <text evidence="15">The sequence shown here is derived from an EMBL/GenBank/DDBJ whole genome shotgun (WGS) entry which is preliminary data.</text>
</comment>
<accession>A0A8H8DE39</accession>
<dbReference type="AlphaFoldDB" id="A0A8H8DE39"/>
<comment type="catalytic activity">
    <reaction evidence="1">
        <text>[E2 ubiquitin-conjugating enzyme]-S-ubiquitinyl-L-cysteine + [acceptor protein]-L-lysine = [E2 ubiquitin-conjugating enzyme]-L-cysteine + [acceptor protein]-N(6)-ubiquitinyl-L-lysine.</text>
        <dbReference type="EC" id="2.3.2.31"/>
    </reaction>
</comment>
<dbReference type="PROSITE" id="PS00518">
    <property type="entry name" value="ZF_RING_1"/>
    <property type="match status" value="1"/>
</dbReference>
<dbReference type="CDD" id="cd20341">
    <property type="entry name" value="BRcat_RBR_RNF14"/>
    <property type="match status" value="1"/>
</dbReference>
<dbReference type="InterPro" id="IPR017907">
    <property type="entry name" value="Znf_RING_CS"/>
</dbReference>
<keyword evidence="8" id="KW-0833">Ubl conjugation pathway</keyword>
<dbReference type="Gene3D" id="2.20.25.20">
    <property type="match status" value="1"/>
</dbReference>
<dbReference type="InterPro" id="IPR013083">
    <property type="entry name" value="Znf_RING/FYVE/PHD"/>
</dbReference>
<dbReference type="PROSITE" id="PS50089">
    <property type="entry name" value="ZF_RING_2"/>
    <property type="match status" value="1"/>
</dbReference>
<dbReference type="Pfam" id="PF01485">
    <property type="entry name" value="IBR"/>
    <property type="match status" value="2"/>
</dbReference>
<dbReference type="GO" id="GO:0016567">
    <property type="term" value="P:protein ubiquitination"/>
    <property type="evidence" value="ECO:0007669"/>
    <property type="project" value="InterPro"/>
</dbReference>
<protein>
    <recommendedName>
        <fullName evidence="3">RBR-type E3 ubiquitin transferase</fullName>
        <ecNumber evidence="3">2.3.2.31</ecNumber>
    </recommendedName>
</protein>
<keyword evidence="5" id="KW-0479">Metal-binding</keyword>
<dbReference type="EMBL" id="JAEOAQ010000001">
    <property type="protein sequence ID" value="KAG5422242.1"/>
    <property type="molecule type" value="Genomic_DNA"/>
</dbReference>
<dbReference type="EC" id="2.3.2.31" evidence="3"/>
<keyword evidence="4" id="KW-0808">Transferase</keyword>
<dbReference type="PROSITE" id="PS51873">
    <property type="entry name" value="TRIAD"/>
    <property type="match status" value="1"/>
</dbReference>
<evidence type="ECO:0000256" key="1">
    <source>
        <dbReference type="ARBA" id="ARBA00001798"/>
    </source>
</evidence>
<evidence type="ECO:0000256" key="9">
    <source>
        <dbReference type="ARBA" id="ARBA00022833"/>
    </source>
</evidence>
<dbReference type="InterPro" id="IPR044066">
    <property type="entry name" value="TRIAD_supradom"/>
</dbReference>
<dbReference type="CDD" id="cd23820">
    <property type="entry name" value="RWD_RNF14"/>
    <property type="match status" value="1"/>
</dbReference>
<evidence type="ECO:0000256" key="3">
    <source>
        <dbReference type="ARBA" id="ARBA00012251"/>
    </source>
</evidence>
<sequence>MDFSKESSFTCTSFFYAYTTVVMDNEIEFSEDLNIQELQSCSFIFDKLNVDYHNLEGSIELPLQSDEGKSITLVQEGSQGQALPLASKKVKYLPPLHLKFKLLPGYPEKIPPTIKLSCSFLKQEKIAEVEEQLYQLWRDYKDRVIFSLIDYLRELSQSSIDELLPPIIEVTDFDQYNDIIAFDIHTKEEKFNNQTFTCEICQVGQKGINCTQFDDCLHVFCNACLDTFFTTSIVQGEVDKVHCPEYSCTKAYINARDEVMKIETWTMKDEGVKDMVMKMLTPPVSASKLKRLLPPDLVQRYLTLFKKSQYEMIGKLLPSRLVNCPRIGCDEVIFREDLNDKLVMCPKCKYAFCNDCRKSYHARFKPCVKVGGDEGKYGGIPIEDLEAYNHMPQGSHEKKILNAKYGRNKLLKAIDEYQMDKLFEQMLKQGTDLKECPGCGAVIEKFEGCNKMKCSECLTCFCFNCGTQIDNSYDHFTDPHSPCYKLLFFGMPGIEDE</sequence>
<reference evidence="15 16" key="1">
    <citation type="submission" date="2020-12" db="EMBL/GenBank/DDBJ databases">
        <title>Effect of drift, selection, and recombination on the evolution of hybrid genomes in Candida yeast pathogens.</title>
        <authorList>
            <person name="Mixao V."/>
            <person name="Ksiezopolska E."/>
            <person name="Saus E."/>
            <person name="Boekhout T."/>
            <person name="Gacser A."/>
            <person name="Gabaldon T."/>
        </authorList>
    </citation>
    <scope>NUCLEOTIDE SEQUENCE [LARGE SCALE GENOMIC DNA]</scope>
    <source>
        <strain evidence="15 16">BP57</strain>
    </source>
</reference>
<dbReference type="Gene3D" id="3.10.110.10">
    <property type="entry name" value="Ubiquitin Conjugating Enzyme"/>
    <property type="match status" value="1"/>
</dbReference>
<dbReference type="InterPro" id="IPR047548">
    <property type="entry name" value="Rcat_RBR_RNF14"/>
</dbReference>
<dbReference type="SMART" id="SM00647">
    <property type="entry name" value="IBR"/>
    <property type="match status" value="2"/>
</dbReference>
<feature type="domain" description="RING-type" evidence="12">
    <location>
        <begin position="198"/>
        <end position="244"/>
    </location>
</feature>
<evidence type="ECO:0000259" key="12">
    <source>
        <dbReference type="PROSITE" id="PS50089"/>
    </source>
</evidence>
<evidence type="ECO:0000256" key="8">
    <source>
        <dbReference type="ARBA" id="ARBA00022786"/>
    </source>
</evidence>
<dbReference type="OrthoDB" id="1431934at2759"/>
<dbReference type="Pfam" id="PF05773">
    <property type="entry name" value="RWD"/>
    <property type="match status" value="1"/>
</dbReference>
<evidence type="ECO:0000256" key="10">
    <source>
        <dbReference type="ARBA" id="ARBA00044508"/>
    </source>
</evidence>
<dbReference type="InterPro" id="IPR006575">
    <property type="entry name" value="RWD_dom"/>
</dbReference>
<dbReference type="SUPFAM" id="SSF57850">
    <property type="entry name" value="RING/U-box"/>
    <property type="match status" value="3"/>
</dbReference>
<dbReference type="InterPro" id="IPR001841">
    <property type="entry name" value="Znf_RING"/>
</dbReference>